<keyword evidence="2" id="KW-0732">Signal</keyword>
<evidence type="ECO:0000256" key="1">
    <source>
        <dbReference type="SAM" id="MobiDB-lite"/>
    </source>
</evidence>
<dbReference type="EMBL" id="JAGINP010000004">
    <property type="protein sequence ID" value="MBP2291713.1"/>
    <property type="molecule type" value="Genomic_DNA"/>
</dbReference>
<dbReference type="RefSeq" id="WP_209765571.1">
    <property type="nucleotide sequence ID" value="NZ_JAGINP010000004.1"/>
</dbReference>
<feature type="chain" id="PRO_5046031905" description="Lipoprotein" evidence="2">
    <location>
        <begin position="21"/>
        <end position="146"/>
    </location>
</feature>
<keyword evidence="4" id="KW-1185">Reference proteome</keyword>
<evidence type="ECO:0008006" key="5">
    <source>
        <dbReference type="Google" id="ProtNLM"/>
    </source>
</evidence>
<feature type="signal peptide" evidence="2">
    <location>
        <begin position="1"/>
        <end position="20"/>
    </location>
</feature>
<feature type="region of interest" description="Disordered" evidence="1">
    <location>
        <begin position="117"/>
        <end position="146"/>
    </location>
</feature>
<organism evidence="3 4">
    <name type="scientific">Azospirillum rugosum</name>
    <dbReference type="NCBI Taxonomy" id="416170"/>
    <lineage>
        <taxon>Bacteria</taxon>
        <taxon>Pseudomonadati</taxon>
        <taxon>Pseudomonadota</taxon>
        <taxon>Alphaproteobacteria</taxon>
        <taxon>Rhodospirillales</taxon>
        <taxon>Azospirillaceae</taxon>
        <taxon>Azospirillum</taxon>
    </lineage>
</organism>
<protein>
    <recommendedName>
        <fullName evidence="5">Lipoprotein</fullName>
    </recommendedName>
</protein>
<name>A0ABS4SI32_9PROT</name>
<sequence length="146" mass="16095">MTAAPTIARFLLPAAMLALSACNLSELQVTTYDGGPAYGSYGTPYGYGYGSGYVVPGYRYGYEEPAYRRGPRGWGYPDYYGSSDRGWGGGGWGGGWGRHGWERSRYQRSYANNGRCDDARYRTSNGGRADPGTDERDCRRYGDGRK</sequence>
<evidence type="ECO:0000256" key="2">
    <source>
        <dbReference type="SAM" id="SignalP"/>
    </source>
</evidence>
<evidence type="ECO:0000313" key="3">
    <source>
        <dbReference type="EMBL" id="MBP2291713.1"/>
    </source>
</evidence>
<gene>
    <name evidence="3" type="ORF">J2851_001462</name>
</gene>
<evidence type="ECO:0000313" key="4">
    <source>
        <dbReference type="Proteomes" id="UP000781958"/>
    </source>
</evidence>
<accession>A0ABS4SI32</accession>
<feature type="compositionally biased region" description="Basic and acidic residues" evidence="1">
    <location>
        <begin position="131"/>
        <end position="146"/>
    </location>
</feature>
<comment type="caution">
    <text evidence="3">The sequence shown here is derived from an EMBL/GenBank/DDBJ whole genome shotgun (WGS) entry which is preliminary data.</text>
</comment>
<reference evidence="3 4" key="1">
    <citation type="submission" date="2021-03" db="EMBL/GenBank/DDBJ databases">
        <title>Genomic Encyclopedia of Type Strains, Phase III (KMG-III): the genomes of soil and plant-associated and newly described type strains.</title>
        <authorList>
            <person name="Whitman W."/>
        </authorList>
    </citation>
    <scope>NUCLEOTIDE SEQUENCE [LARGE SCALE GENOMIC DNA]</scope>
    <source>
        <strain evidence="3 4">IMMIB AFH-6</strain>
    </source>
</reference>
<proteinExistence type="predicted"/>
<dbReference type="Proteomes" id="UP000781958">
    <property type="component" value="Unassembled WGS sequence"/>
</dbReference>